<dbReference type="AlphaFoldDB" id="A0A0D2PAX7"/>
<feature type="compositionally biased region" description="Low complexity" evidence="1">
    <location>
        <begin position="479"/>
        <end position="491"/>
    </location>
</feature>
<feature type="compositionally biased region" description="Polar residues" evidence="1">
    <location>
        <begin position="558"/>
        <end position="567"/>
    </location>
</feature>
<name>A0A0D2PAX7_HYPSF</name>
<evidence type="ECO:0000256" key="1">
    <source>
        <dbReference type="SAM" id="MobiDB-lite"/>
    </source>
</evidence>
<dbReference type="Proteomes" id="UP000054270">
    <property type="component" value="Unassembled WGS sequence"/>
</dbReference>
<accession>A0A0D2PAX7</accession>
<feature type="region of interest" description="Disordered" evidence="1">
    <location>
        <begin position="532"/>
        <end position="568"/>
    </location>
</feature>
<feature type="compositionally biased region" description="Basic residues" evidence="1">
    <location>
        <begin position="31"/>
        <end position="41"/>
    </location>
</feature>
<proteinExistence type="predicted"/>
<protein>
    <submittedName>
        <fullName evidence="2">Uncharacterized protein</fullName>
    </submittedName>
</protein>
<evidence type="ECO:0000313" key="3">
    <source>
        <dbReference type="Proteomes" id="UP000054270"/>
    </source>
</evidence>
<feature type="compositionally biased region" description="Low complexity" evidence="1">
    <location>
        <begin position="442"/>
        <end position="458"/>
    </location>
</feature>
<sequence length="666" mass="72304">MTISVGRFKNAAIDDRTRTTSTQTPSLIIPHTRRPRHRHARSSPSISALPSSRTPLKSPVSLSAVQLCPAGAAAYEAPCIHDVGPTAAGALLHRRTQRLSLGSHTALRALLAPIPPVRAATPRCPPPQLRLYIRLPPDSVVLARWALEDPASHDLYAATARAALCAYGMLAHRAASRHQPPSAAARAALRRLPRLPIRTHTAHAQHADYHELKPLAIRGHILRASAVNTANISAFLDSLAALLLSPPSPATPSTRRKVSTSTRCCARLRFAPSSAYLSADFGRIIRTTSTTMTTSVDRPKDAAIDDRTRTTAAQDPGVGALGFPHTRRPRHAPTSLFALSSSRTHPKPPAPFSKNPEAPRPSAVPRQRGRPRCVLHPRCWYQTPHAQRAPASTDTAPLSSHTALRALLAPIPPTRAAAPRRRPTQLRRYIPLSEDTVISTQRRCAMRSACPSSRARSPPSTPPSPSSPADLADFPKPYPRALNPPARAATPRRPPTHFRCCIPFPADSVILARWALGHRMPSPRDLHSVRLNTRHAGPSTPYEPSPPSTPSSISSPTDLPNSSQPRRQSLRPALHAHYTVRAICGHILRVRVENWERRALALRYRRASRLAGCALLLLLLLLPSVMPPARLKESISTCFSVAAESAYRSVETDVGHPVPAEAQPTA</sequence>
<gene>
    <name evidence="2" type="ORF">HYPSUDRAFT_218813</name>
</gene>
<organism evidence="2 3">
    <name type="scientific">Hypholoma sublateritium (strain FD-334 SS-4)</name>
    <dbReference type="NCBI Taxonomy" id="945553"/>
    <lineage>
        <taxon>Eukaryota</taxon>
        <taxon>Fungi</taxon>
        <taxon>Dikarya</taxon>
        <taxon>Basidiomycota</taxon>
        <taxon>Agaricomycotina</taxon>
        <taxon>Agaricomycetes</taxon>
        <taxon>Agaricomycetidae</taxon>
        <taxon>Agaricales</taxon>
        <taxon>Agaricineae</taxon>
        <taxon>Strophariaceae</taxon>
        <taxon>Hypholoma</taxon>
    </lineage>
</organism>
<feature type="region of interest" description="Disordered" evidence="1">
    <location>
        <begin position="441"/>
        <end position="494"/>
    </location>
</feature>
<dbReference type="EMBL" id="KN817602">
    <property type="protein sequence ID" value="KJA17500.1"/>
    <property type="molecule type" value="Genomic_DNA"/>
</dbReference>
<keyword evidence="3" id="KW-1185">Reference proteome</keyword>
<feature type="region of interest" description="Disordered" evidence="1">
    <location>
        <begin position="1"/>
        <end position="55"/>
    </location>
</feature>
<evidence type="ECO:0000313" key="2">
    <source>
        <dbReference type="EMBL" id="KJA17500.1"/>
    </source>
</evidence>
<feature type="region of interest" description="Disordered" evidence="1">
    <location>
        <begin position="292"/>
        <end position="370"/>
    </location>
</feature>
<feature type="compositionally biased region" description="Basic and acidic residues" evidence="1">
    <location>
        <begin position="297"/>
        <end position="309"/>
    </location>
</feature>
<feature type="compositionally biased region" description="Low complexity" evidence="1">
    <location>
        <begin position="42"/>
        <end position="53"/>
    </location>
</feature>
<reference evidence="3" key="1">
    <citation type="submission" date="2014-04" db="EMBL/GenBank/DDBJ databases">
        <title>Evolutionary Origins and Diversification of the Mycorrhizal Mutualists.</title>
        <authorList>
            <consortium name="DOE Joint Genome Institute"/>
            <consortium name="Mycorrhizal Genomics Consortium"/>
            <person name="Kohler A."/>
            <person name="Kuo A."/>
            <person name="Nagy L.G."/>
            <person name="Floudas D."/>
            <person name="Copeland A."/>
            <person name="Barry K.W."/>
            <person name="Cichocki N."/>
            <person name="Veneault-Fourrey C."/>
            <person name="LaButti K."/>
            <person name="Lindquist E.A."/>
            <person name="Lipzen A."/>
            <person name="Lundell T."/>
            <person name="Morin E."/>
            <person name="Murat C."/>
            <person name="Riley R."/>
            <person name="Ohm R."/>
            <person name="Sun H."/>
            <person name="Tunlid A."/>
            <person name="Henrissat B."/>
            <person name="Grigoriev I.V."/>
            <person name="Hibbett D.S."/>
            <person name="Martin F."/>
        </authorList>
    </citation>
    <scope>NUCLEOTIDE SEQUENCE [LARGE SCALE GENOMIC DNA]</scope>
    <source>
        <strain evidence="3">FD-334 SS-4</strain>
    </source>
</reference>